<sequence length="196" mass="20376">MIVAVVLSLIALIAAPATGTVYTGSLSSGAGELQGSGVWVQDDGSQNWTPAMLSWTAHSNPNNTWHYSYTLSVTADGVSHLILEASDSFDDSDLLNAVALSGSFGSTEIKTHTTGSGNPLMPSDIYGFKFDDATGTTLTIEFDSPRVPVWGDFYAKDGTVGGVQNAVWNGNGILGLTNPDSDPIAPPADGSVDLHV</sequence>
<organism evidence="2">
    <name type="scientific">marine sediment metagenome</name>
    <dbReference type="NCBI Taxonomy" id="412755"/>
    <lineage>
        <taxon>unclassified sequences</taxon>
        <taxon>metagenomes</taxon>
        <taxon>ecological metagenomes</taxon>
    </lineage>
</organism>
<gene>
    <name evidence="2" type="ORF">LCGC14_3113920</name>
</gene>
<proteinExistence type="predicted"/>
<evidence type="ECO:0000256" key="1">
    <source>
        <dbReference type="SAM" id="MobiDB-lite"/>
    </source>
</evidence>
<feature type="region of interest" description="Disordered" evidence="1">
    <location>
        <begin position="177"/>
        <end position="196"/>
    </location>
</feature>
<name>A0A0F8WT95_9ZZZZ</name>
<dbReference type="AlphaFoldDB" id="A0A0F8WT95"/>
<reference evidence="2" key="1">
    <citation type="journal article" date="2015" name="Nature">
        <title>Complex archaea that bridge the gap between prokaryotes and eukaryotes.</title>
        <authorList>
            <person name="Spang A."/>
            <person name="Saw J.H."/>
            <person name="Jorgensen S.L."/>
            <person name="Zaremba-Niedzwiedzka K."/>
            <person name="Martijn J."/>
            <person name="Lind A.E."/>
            <person name="van Eijk R."/>
            <person name="Schleper C."/>
            <person name="Guy L."/>
            <person name="Ettema T.J."/>
        </authorList>
    </citation>
    <scope>NUCLEOTIDE SEQUENCE</scope>
</reference>
<dbReference type="EMBL" id="LAZR01067464">
    <property type="protein sequence ID" value="KKK51540.1"/>
    <property type="molecule type" value="Genomic_DNA"/>
</dbReference>
<accession>A0A0F8WT95</accession>
<protein>
    <submittedName>
        <fullName evidence="2">Uncharacterized protein</fullName>
    </submittedName>
</protein>
<comment type="caution">
    <text evidence="2">The sequence shown here is derived from an EMBL/GenBank/DDBJ whole genome shotgun (WGS) entry which is preliminary data.</text>
</comment>
<evidence type="ECO:0000313" key="2">
    <source>
        <dbReference type="EMBL" id="KKK51540.1"/>
    </source>
</evidence>
<feature type="non-terminal residue" evidence="2">
    <location>
        <position position="196"/>
    </location>
</feature>